<comment type="caution">
    <text evidence="8">The sequence shown here is derived from an EMBL/GenBank/DDBJ whole genome shotgun (WGS) entry which is preliminary data.</text>
</comment>
<dbReference type="InterPro" id="IPR029903">
    <property type="entry name" value="RmlD-like-bd"/>
</dbReference>
<accession>A0ABQ1QJJ0</accession>
<protein>
    <recommendedName>
        <fullName evidence="4 6">dTDP-4-dehydrorhamnose reductase</fullName>
        <ecNumber evidence="3 6">1.1.1.133</ecNumber>
    </recommendedName>
</protein>
<name>A0ABQ1QJJ0_9RHOB</name>
<dbReference type="Pfam" id="PF04321">
    <property type="entry name" value="RmlD_sub_bind"/>
    <property type="match status" value="1"/>
</dbReference>
<proteinExistence type="inferred from homology"/>
<comment type="cofactor">
    <cofactor evidence="6">
        <name>Mg(2+)</name>
        <dbReference type="ChEBI" id="CHEBI:18420"/>
    </cofactor>
    <text evidence="6">Binds 1 Mg(2+) ion per monomer.</text>
</comment>
<gene>
    <name evidence="8" type="primary">rmlD/rfbD</name>
    <name evidence="8" type="ORF">GCM10011358_12520</name>
</gene>
<keyword evidence="6" id="KW-0560">Oxidoreductase</keyword>
<evidence type="ECO:0000256" key="6">
    <source>
        <dbReference type="RuleBase" id="RU364082"/>
    </source>
</evidence>
<dbReference type="CDD" id="cd05254">
    <property type="entry name" value="dTDP_HR_like_SDR_e"/>
    <property type="match status" value="1"/>
</dbReference>
<evidence type="ECO:0000259" key="7">
    <source>
        <dbReference type="Pfam" id="PF04321"/>
    </source>
</evidence>
<dbReference type="Gene3D" id="3.40.50.720">
    <property type="entry name" value="NAD(P)-binding Rossmann-like Domain"/>
    <property type="match status" value="1"/>
</dbReference>
<evidence type="ECO:0000256" key="1">
    <source>
        <dbReference type="ARBA" id="ARBA00004781"/>
    </source>
</evidence>
<evidence type="ECO:0000256" key="4">
    <source>
        <dbReference type="ARBA" id="ARBA00017099"/>
    </source>
</evidence>
<evidence type="ECO:0000313" key="8">
    <source>
        <dbReference type="EMBL" id="GGD29971.1"/>
    </source>
</evidence>
<evidence type="ECO:0000256" key="5">
    <source>
        <dbReference type="ARBA" id="ARBA00048200"/>
    </source>
</evidence>
<comment type="similarity">
    <text evidence="2 6">Belongs to the dTDP-4-dehydrorhamnose reductase family.</text>
</comment>
<dbReference type="InterPro" id="IPR005913">
    <property type="entry name" value="dTDP_dehydrorham_reduct"/>
</dbReference>
<comment type="pathway">
    <text evidence="1 6">Carbohydrate biosynthesis; dTDP-L-rhamnose biosynthesis.</text>
</comment>
<organism evidence="8 9">
    <name type="scientific">Sinisalibacter lacisalsi</name>
    <dbReference type="NCBI Taxonomy" id="1526570"/>
    <lineage>
        <taxon>Bacteria</taxon>
        <taxon>Pseudomonadati</taxon>
        <taxon>Pseudomonadota</taxon>
        <taxon>Alphaproteobacteria</taxon>
        <taxon>Rhodobacterales</taxon>
        <taxon>Roseobacteraceae</taxon>
        <taxon>Sinisalibacter</taxon>
    </lineage>
</organism>
<sequence>MSGVLVFGKTGQVARDLAALVPEARFLGRDEADLTDPAACGGIVRASGADLVINAAAYTAVDQAEADEAMAALVNGAAPGAIAEAAVEIGAALVQISTDYVFDGSGSTPWLVDAPTAPLGAYGRTKLAGEEAVRAAGGVHAILRTSWVFSAHGTNFVKSMLRLSQTRDRLNVVADQIGGPTPARPIARAVLAIGQALRDDPTKFGTYHFTGAPDVSWADFAREIFRQAGRSVGVQDIPTSTYPTPAQRPLNSRLDCSRTREVFGIDRPEWRAGLAEVLKDLKELS</sequence>
<dbReference type="NCBIfam" id="TIGR01214">
    <property type="entry name" value="rmlD"/>
    <property type="match status" value="1"/>
</dbReference>
<dbReference type="PANTHER" id="PTHR10491:SF4">
    <property type="entry name" value="METHIONINE ADENOSYLTRANSFERASE 2 SUBUNIT BETA"/>
    <property type="match status" value="1"/>
</dbReference>
<evidence type="ECO:0000256" key="3">
    <source>
        <dbReference type="ARBA" id="ARBA00012929"/>
    </source>
</evidence>
<dbReference type="Gene3D" id="3.90.25.10">
    <property type="entry name" value="UDP-galactose 4-epimerase, domain 1"/>
    <property type="match status" value="1"/>
</dbReference>
<keyword evidence="6" id="KW-0521">NADP</keyword>
<dbReference type="RefSeq" id="WP_188526792.1">
    <property type="nucleotide sequence ID" value="NZ_BMGI01000002.1"/>
</dbReference>
<evidence type="ECO:0000313" key="9">
    <source>
        <dbReference type="Proteomes" id="UP000617355"/>
    </source>
</evidence>
<comment type="catalytic activity">
    <reaction evidence="5 6">
        <text>dTDP-beta-L-rhamnose + NADP(+) = dTDP-4-dehydro-beta-L-rhamnose + NADPH + H(+)</text>
        <dbReference type="Rhea" id="RHEA:21796"/>
        <dbReference type="ChEBI" id="CHEBI:15378"/>
        <dbReference type="ChEBI" id="CHEBI:57510"/>
        <dbReference type="ChEBI" id="CHEBI:57783"/>
        <dbReference type="ChEBI" id="CHEBI:58349"/>
        <dbReference type="ChEBI" id="CHEBI:62830"/>
        <dbReference type="EC" id="1.1.1.133"/>
    </reaction>
</comment>
<keyword evidence="9" id="KW-1185">Reference proteome</keyword>
<evidence type="ECO:0000256" key="2">
    <source>
        <dbReference type="ARBA" id="ARBA00010944"/>
    </source>
</evidence>
<dbReference type="InterPro" id="IPR036291">
    <property type="entry name" value="NAD(P)-bd_dom_sf"/>
</dbReference>
<comment type="function">
    <text evidence="6">Catalyzes the reduction of dTDP-6-deoxy-L-lyxo-4-hexulose to yield dTDP-L-rhamnose.</text>
</comment>
<reference evidence="9" key="1">
    <citation type="journal article" date="2019" name="Int. J. Syst. Evol. Microbiol.">
        <title>The Global Catalogue of Microorganisms (GCM) 10K type strain sequencing project: providing services to taxonomists for standard genome sequencing and annotation.</title>
        <authorList>
            <consortium name="The Broad Institute Genomics Platform"/>
            <consortium name="The Broad Institute Genome Sequencing Center for Infectious Disease"/>
            <person name="Wu L."/>
            <person name="Ma J."/>
        </authorList>
    </citation>
    <scope>NUCLEOTIDE SEQUENCE [LARGE SCALE GENOMIC DNA]</scope>
    <source>
        <strain evidence="9">CGMCC 1.12922</strain>
    </source>
</reference>
<dbReference type="SUPFAM" id="SSF51735">
    <property type="entry name" value="NAD(P)-binding Rossmann-fold domains"/>
    <property type="match status" value="1"/>
</dbReference>
<feature type="domain" description="RmlD-like substrate binding" evidence="7">
    <location>
        <begin position="4"/>
        <end position="281"/>
    </location>
</feature>
<dbReference type="Proteomes" id="UP000617355">
    <property type="component" value="Unassembled WGS sequence"/>
</dbReference>
<dbReference type="EC" id="1.1.1.133" evidence="3 6"/>
<dbReference type="EMBL" id="BMGI01000002">
    <property type="protein sequence ID" value="GGD29971.1"/>
    <property type="molecule type" value="Genomic_DNA"/>
</dbReference>
<dbReference type="PANTHER" id="PTHR10491">
    <property type="entry name" value="DTDP-4-DEHYDRORHAMNOSE REDUCTASE"/>
    <property type="match status" value="1"/>
</dbReference>